<protein>
    <recommendedName>
        <fullName evidence="2">Ribosomal RNA small subunit methyltransferase E methyltransferase domain-containing protein</fullName>
    </recommendedName>
</protein>
<dbReference type="InterPro" id="IPR029028">
    <property type="entry name" value="Alpha/beta_knot_MTases"/>
</dbReference>
<feature type="domain" description="Ribosomal RNA small subunit methyltransferase E methyltransferase" evidence="2">
    <location>
        <begin position="219"/>
        <end position="339"/>
    </location>
</feature>
<evidence type="ECO:0000313" key="4">
    <source>
        <dbReference type="Proteomes" id="UP001165065"/>
    </source>
</evidence>
<comment type="caution">
    <text evidence="3">The sequence shown here is derived from an EMBL/GenBank/DDBJ whole genome shotgun (WGS) entry which is preliminary data.</text>
</comment>
<name>A0A9W7L526_9STRA</name>
<sequence>MLALHQIVVIVVIVVVTIPCTTPFHISPTLSLPHSSLTSTTTLHYNLLLFPSHLSTPLNLTHSLTPPYPSTHPYVNHALSTLHNKTSNLRCAWVGSPSPHPSSLLPLPRVPGSPISYNFVLPSPDSFVTRDPAPLLLLALHRPVMMKRTLARCAEVGVGAIVIGNGENTEGDYMGWRELREHQEVQGTLKDRRGRGGEEEIEEEEGVGWKEASERFYSSPLSKYLIKGMEQSGSSVPPTVLYLPGKGSAVRWVRSWSSLQNYRKIVPNPGAKLDLITLLYGPASTGGTPASGSSAPVAFAVGPERGWTDEEVQTMGREGWEEAGMGEACIRAENAAVIVSWLGGEGRMRGGEG</sequence>
<gene>
    <name evidence="3" type="ORF">TrCOL_g8975</name>
</gene>
<dbReference type="Gene3D" id="3.40.1280.10">
    <property type="match status" value="1"/>
</dbReference>
<evidence type="ECO:0000313" key="3">
    <source>
        <dbReference type="EMBL" id="GMI29764.1"/>
    </source>
</evidence>
<dbReference type="AlphaFoldDB" id="A0A9W7L526"/>
<evidence type="ECO:0000259" key="2">
    <source>
        <dbReference type="Pfam" id="PF04452"/>
    </source>
</evidence>
<keyword evidence="1" id="KW-0812">Transmembrane</keyword>
<dbReference type="SUPFAM" id="SSF75217">
    <property type="entry name" value="alpha/beta knot"/>
    <property type="match status" value="1"/>
</dbReference>
<dbReference type="Proteomes" id="UP001165065">
    <property type="component" value="Unassembled WGS sequence"/>
</dbReference>
<evidence type="ECO:0000256" key="1">
    <source>
        <dbReference type="SAM" id="Phobius"/>
    </source>
</evidence>
<dbReference type="EMBL" id="BRYA01000687">
    <property type="protein sequence ID" value="GMI29764.1"/>
    <property type="molecule type" value="Genomic_DNA"/>
</dbReference>
<dbReference type="InterPro" id="IPR029026">
    <property type="entry name" value="tRNA_m1G_MTases_N"/>
</dbReference>
<dbReference type="OrthoDB" id="45385at2759"/>
<dbReference type="InterPro" id="IPR046886">
    <property type="entry name" value="RsmE_MTase_dom"/>
</dbReference>
<proteinExistence type="predicted"/>
<dbReference type="Pfam" id="PF04452">
    <property type="entry name" value="Methyltrans_RNA"/>
    <property type="match status" value="1"/>
</dbReference>
<organism evidence="3 4">
    <name type="scientific">Triparma columacea</name>
    <dbReference type="NCBI Taxonomy" id="722753"/>
    <lineage>
        <taxon>Eukaryota</taxon>
        <taxon>Sar</taxon>
        <taxon>Stramenopiles</taxon>
        <taxon>Ochrophyta</taxon>
        <taxon>Bolidophyceae</taxon>
        <taxon>Parmales</taxon>
        <taxon>Triparmaceae</taxon>
        <taxon>Triparma</taxon>
    </lineage>
</organism>
<keyword evidence="4" id="KW-1185">Reference proteome</keyword>
<feature type="transmembrane region" description="Helical" evidence="1">
    <location>
        <begin position="7"/>
        <end position="26"/>
    </location>
</feature>
<accession>A0A9W7L526</accession>
<keyword evidence="1" id="KW-1133">Transmembrane helix</keyword>
<reference evidence="4" key="1">
    <citation type="journal article" date="2023" name="Commun. Biol.">
        <title>Genome analysis of Parmales, the sister group of diatoms, reveals the evolutionary specialization of diatoms from phago-mixotrophs to photoautotrophs.</title>
        <authorList>
            <person name="Ban H."/>
            <person name="Sato S."/>
            <person name="Yoshikawa S."/>
            <person name="Yamada K."/>
            <person name="Nakamura Y."/>
            <person name="Ichinomiya M."/>
            <person name="Sato N."/>
            <person name="Blanc-Mathieu R."/>
            <person name="Endo H."/>
            <person name="Kuwata A."/>
            <person name="Ogata H."/>
        </authorList>
    </citation>
    <scope>NUCLEOTIDE SEQUENCE [LARGE SCALE GENOMIC DNA]</scope>
</reference>
<keyword evidence="1" id="KW-0472">Membrane</keyword>